<reference evidence="2 3" key="1">
    <citation type="journal article" date="2013" name="Genome Announc.">
        <title>Complete Genome Sequence of Glaciecola psychrophila Strain 170T.</title>
        <authorList>
            <person name="Yin J."/>
            <person name="Chen J."/>
            <person name="Liu G."/>
            <person name="Yu Y."/>
            <person name="Song L."/>
            <person name="Wang X."/>
            <person name="Qu X."/>
        </authorList>
    </citation>
    <scope>NUCLEOTIDE SEQUENCE [LARGE SCALE GENOMIC DNA]</scope>
    <source>
        <strain evidence="2 3">170</strain>
    </source>
</reference>
<gene>
    <name evidence="2" type="ORF">C427_3297</name>
</gene>
<feature type="chain" id="PRO_5003902215" evidence="1">
    <location>
        <begin position="29"/>
        <end position="245"/>
    </location>
</feature>
<evidence type="ECO:0000313" key="2">
    <source>
        <dbReference type="EMBL" id="AGH45406.1"/>
    </source>
</evidence>
<protein>
    <submittedName>
        <fullName evidence="2">Uncharacterized protein</fullName>
    </submittedName>
</protein>
<dbReference type="eggNOG" id="ENOG5033XAE">
    <property type="taxonomic scope" value="Bacteria"/>
</dbReference>
<feature type="signal peptide" evidence="1">
    <location>
        <begin position="1"/>
        <end position="28"/>
    </location>
</feature>
<evidence type="ECO:0000313" key="3">
    <source>
        <dbReference type="Proteomes" id="UP000011864"/>
    </source>
</evidence>
<dbReference type="AlphaFoldDB" id="K6ZQ50"/>
<dbReference type="RefSeq" id="WP_007638669.1">
    <property type="nucleotide sequence ID" value="NC_020514.1"/>
</dbReference>
<accession>K6ZQ50</accession>
<name>K6ZQ50_9ALTE</name>
<dbReference type="Proteomes" id="UP000011864">
    <property type="component" value="Chromosome"/>
</dbReference>
<dbReference type="OrthoDB" id="9962229at2"/>
<dbReference type="EMBL" id="CP003837">
    <property type="protein sequence ID" value="AGH45406.1"/>
    <property type="molecule type" value="Genomic_DNA"/>
</dbReference>
<evidence type="ECO:0000256" key="1">
    <source>
        <dbReference type="SAM" id="SignalP"/>
    </source>
</evidence>
<dbReference type="PATRIC" id="fig|1129794.4.peg.3276"/>
<dbReference type="KEGG" id="gps:C427_3297"/>
<proteinExistence type="predicted"/>
<keyword evidence="1" id="KW-0732">Signal</keyword>
<dbReference type="HOGENOM" id="CLU_1179387_0_0_6"/>
<keyword evidence="3" id="KW-1185">Reference proteome</keyword>
<organism evidence="2 3">
    <name type="scientific">Paraglaciecola psychrophila 170</name>
    <dbReference type="NCBI Taxonomy" id="1129794"/>
    <lineage>
        <taxon>Bacteria</taxon>
        <taxon>Pseudomonadati</taxon>
        <taxon>Pseudomonadota</taxon>
        <taxon>Gammaproteobacteria</taxon>
        <taxon>Alteromonadales</taxon>
        <taxon>Alteromonadaceae</taxon>
        <taxon>Paraglaciecola</taxon>
    </lineage>
</organism>
<sequence>MQPTQRFKKTLLASAVIFGTGITLNASAATFPVIGEAIPDVTAAPVAGFTQVSFGTGVIGNKNGQSCIMQGISEIDEAVLLFDEGQDAANANAGNVNGSATVGSTVGSLSGNACVNGPGGEVMLIEIDGADASTVSVTVNDVTGTGWTYTPTAQSCVVKFSGNDTVDADSCESLELNTVTGIPMSLAQIDGTGTGSAEVNTAETGYEAMTGKTRMILAGSITLSADLGQGTVFNTDNIIVQVTYE</sequence>